<dbReference type="AlphaFoldDB" id="A0AA38VMB4"/>
<feature type="compositionally biased region" description="Polar residues" evidence="1">
    <location>
        <begin position="1"/>
        <end position="11"/>
    </location>
</feature>
<keyword evidence="2" id="KW-1133">Transmembrane helix</keyword>
<proteinExistence type="predicted"/>
<feature type="region of interest" description="Disordered" evidence="1">
    <location>
        <begin position="358"/>
        <end position="389"/>
    </location>
</feature>
<feature type="compositionally biased region" description="Polar residues" evidence="1">
    <location>
        <begin position="358"/>
        <end position="374"/>
    </location>
</feature>
<feature type="region of interest" description="Disordered" evidence="1">
    <location>
        <begin position="456"/>
        <end position="500"/>
    </location>
</feature>
<accession>A0AA38VMB4</accession>
<gene>
    <name evidence="3" type="ORF">NKR23_g7937</name>
</gene>
<evidence type="ECO:0000313" key="4">
    <source>
        <dbReference type="Proteomes" id="UP001174694"/>
    </source>
</evidence>
<protein>
    <submittedName>
        <fullName evidence="3">Uncharacterized protein</fullName>
    </submittedName>
</protein>
<evidence type="ECO:0000313" key="3">
    <source>
        <dbReference type="EMBL" id="KAJ9139489.1"/>
    </source>
</evidence>
<comment type="caution">
    <text evidence="3">The sequence shown here is derived from an EMBL/GenBank/DDBJ whole genome shotgun (WGS) entry which is preliminary data.</text>
</comment>
<evidence type="ECO:0000256" key="2">
    <source>
        <dbReference type="SAM" id="Phobius"/>
    </source>
</evidence>
<feature type="transmembrane region" description="Helical" evidence="2">
    <location>
        <begin position="275"/>
        <end position="297"/>
    </location>
</feature>
<feature type="region of interest" description="Disordered" evidence="1">
    <location>
        <begin position="310"/>
        <end position="343"/>
    </location>
</feature>
<keyword evidence="4" id="KW-1185">Reference proteome</keyword>
<reference evidence="3" key="1">
    <citation type="submission" date="2022-07" db="EMBL/GenBank/DDBJ databases">
        <title>Fungi with potential for degradation of polypropylene.</title>
        <authorList>
            <person name="Gostincar C."/>
        </authorList>
    </citation>
    <scope>NUCLEOTIDE SEQUENCE</scope>
    <source>
        <strain evidence="3">EXF-13308</strain>
    </source>
</reference>
<feature type="compositionally biased region" description="Low complexity" evidence="1">
    <location>
        <begin position="188"/>
        <end position="225"/>
    </location>
</feature>
<evidence type="ECO:0000256" key="1">
    <source>
        <dbReference type="SAM" id="MobiDB-lite"/>
    </source>
</evidence>
<name>A0AA38VMB4_9PEZI</name>
<sequence>MTNHIHGSSLLQARKSHLHRHSHLHDREAGHVRSQEELHERQEADLDSAVTEVVQTISVVQVIDGTGATVSLQTLWSDPQTNLIDPSTGATLDASVPNTVTATPAVDSASSLISDATSLLSVSTSDLAQSTTVSSISQATSQSLTAAPLTTSSLFPSLGTAFNSTNSLIASSHPFANSTRPHSLFANSTTTSTSSSTSFSSSWTSTSSSKSKSTSKFSSTSSTSSDLFVTPAATGGSGDDSGSAGTGGVTAAVPTTTDLSSSASQDSNSIPTSQVVGGVVGGIAGLAILVFLALLILRWKKRQGAAGQALLGPSGDNSGFRALPSSGGPQPPSSPGAPPNAMAERTFPFAIPATLASLTGKRSSQRRSAMSGTESGERGFHRVSGKKLPSVLQYGGDGFTDPRESAMSGTSFYRDSMAFFNQIGTPGAQRFAVGSPMRPESGVPVIHQGAARTPVTEQGPFFDLPDTPPPPNPNLTDPLGRSLISQDSSRGSGSRFTENI</sequence>
<feature type="compositionally biased region" description="Pro residues" evidence="1">
    <location>
        <begin position="329"/>
        <end position="338"/>
    </location>
</feature>
<organism evidence="3 4">
    <name type="scientific">Pleurostoma richardsiae</name>
    <dbReference type="NCBI Taxonomy" id="41990"/>
    <lineage>
        <taxon>Eukaryota</taxon>
        <taxon>Fungi</taxon>
        <taxon>Dikarya</taxon>
        <taxon>Ascomycota</taxon>
        <taxon>Pezizomycotina</taxon>
        <taxon>Sordariomycetes</taxon>
        <taxon>Sordariomycetidae</taxon>
        <taxon>Calosphaeriales</taxon>
        <taxon>Pleurostomataceae</taxon>
        <taxon>Pleurostoma</taxon>
    </lineage>
</organism>
<dbReference type="Proteomes" id="UP001174694">
    <property type="component" value="Unassembled WGS sequence"/>
</dbReference>
<feature type="region of interest" description="Disordered" evidence="1">
    <location>
        <begin position="1"/>
        <end position="44"/>
    </location>
</feature>
<feature type="compositionally biased region" description="Polar residues" evidence="1">
    <location>
        <begin position="483"/>
        <end position="500"/>
    </location>
</feature>
<dbReference type="EMBL" id="JANBVO010000026">
    <property type="protein sequence ID" value="KAJ9139489.1"/>
    <property type="molecule type" value="Genomic_DNA"/>
</dbReference>
<keyword evidence="2" id="KW-0812">Transmembrane</keyword>
<feature type="region of interest" description="Disordered" evidence="1">
    <location>
        <begin position="185"/>
        <end position="271"/>
    </location>
</feature>
<feature type="compositionally biased region" description="Low complexity" evidence="1">
    <location>
        <begin position="249"/>
        <end position="269"/>
    </location>
</feature>
<keyword evidence="2" id="KW-0472">Membrane</keyword>
<feature type="compositionally biased region" description="Gly residues" evidence="1">
    <location>
        <begin position="235"/>
        <end position="248"/>
    </location>
</feature>
<feature type="compositionally biased region" description="Basic residues" evidence="1">
    <location>
        <begin position="14"/>
        <end position="24"/>
    </location>
</feature>
<feature type="compositionally biased region" description="Basic and acidic residues" evidence="1">
    <location>
        <begin position="25"/>
        <end position="44"/>
    </location>
</feature>